<keyword evidence="1" id="KW-0732">Signal</keyword>
<dbReference type="SMART" id="SM00710">
    <property type="entry name" value="PbH1"/>
    <property type="match status" value="5"/>
</dbReference>
<feature type="chain" id="PRO_5023815995" evidence="1">
    <location>
        <begin position="23"/>
        <end position="701"/>
    </location>
</feature>
<evidence type="ECO:0000313" key="2">
    <source>
        <dbReference type="EMBL" id="KAA9012639.1"/>
    </source>
</evidence>
<dbReference type="Gene3D" id="2.160.20.10">
    <property type="entry name" value="Single-stranded right-handed beta-helix, Pectin lyase-like"/>
    <property type="match status" value="2"/>
</dbReference>
<evidence type="ECO:0000313" key="4">
    <source>
        <dbReference type="Proteomes" id="UP000325933"/>
    </source>
</evidence>
<dbReference type="PANTHER" id="PTHR36453:SF1">
    <property type="entry name" value="RIGHT HANDED BETA HELIX DOMAIN-CONTAINING PROTEIN"/>
    <property type="match status" value="1"/>
</dbReference>
<dbReference type="PROSITE" id="PS51257">
    <property type="entry name" value="PROKAR_LIPOPROTEIN"/>
    <property type="match status" value="1"/>
</dbReference>
<name>A0A5J5HUG0_9SPHN</name>
<dbReference type="InterPro" id="IPR012334">
    <property type="entry name" value="Pectin_lyas_fold"/>
</dbReference>
<evidence type="ECO:0000313" key="3">
    <source>
        <dbReference type="EMBL" id="KAA9025002.1"/>
    </source>
</evidence>
<dbReference type="EMBL" id="VYQA01000021">
    <property type="protein sequence ID" value="KAA9025002.1"/>
    <property type="molecule type" value="Genomic_DNA"/>
</dbReference>
<proteinExistence type="predicted"/>
<feature type="signal peptide" evidence="1">
    <location>
        <begin position="1"/>
        <end position="22"/>
    </location>
</feature>
<reference evidence="4 5" key="1">
    <citation type="submission" date="2019-09" db="EMBL/GenBank/DDBJ databases">
        <authorList>
            <person name="Feng G."/>
        </authorList>
    </citation>
    <scope>NUCLEOTIDE SEQUENCE [LARGE SCALE GENOMIC DNA]</scope>
    <source>
        <strain evidence="3 4">KACC 19283</strain>
        <strain evidence="2 5">KACC 19284</strain>
    </source>
</reference>
<dbReference type="Proteomes" id="UP000326364">
    <property type="component" value="Unassembled WGS sequence"/>
</dbReference>
<dbReference type="EMBL" id="VYQB01000021">
    <property type="protein sequence ID" value="KAA9012639.1"/>
    <property type="molecule type" value="Genomic_DNA"/>
</dbReference>
<evidence type="ECO:0000256" key="1">
    <source>
        <dbReference type="SAM" id="SignalP"/>
    </source>
</evidence>
<gene>
    <name evidence="3" type="ORF">F4U95_20800</name>
    <name evidence="2" type="ORF">F4U96_20685</name>
</gene>
<keyword evidence="5" id="KW-1185">Reference proteome</keyword>
<dbReference type="AlphaFoldDB" id="A0A5J5HUG0"/>
<protein>
    <submittedName>
        <fullName evidence="3">Right-handed parallel beta-helix repeat-containing protein</fullName>
    </submittedName>
</protein>
<dbReference type="RefSeq" id="WP_150426814.1">
    <property type="nucleotide sequence ID" value="NZ_VYQB01000021.1"/>
</dbReference>
<dbReference type="InterPro" id="IPR011050">
    <property type="entry name" value="Pectin_lyase_fold/virulence"/>
</dbReference>
<accession>A0A5J5HUG0</accession>
<dbReference type="PANTHER" id="PTHR36453">
    <property type="entry name" value="SECRETED PROTEIN-RELATED"/>
    <property type="match status" value="1"/>
</dbReference>
<comment type="caution">
    <text evidence="3">The sequence shown here is derived from an EMBL/GenBank/DDBJ whole genome shotgun (WGS) entry which is preliminary data.</text>
</comment>
<evidence type="ECO:0000313" key="5">
    <source>
        <dbReference type="Proteomes" id="UP000326364"/>
    </source>
</evidence>
<dbReference type="InterPro" id="IPR006626">
    <property type="entry name" value="PbH1"/>
</dbReference>
<sequence>MNWRGWASIGAVLACWSLPALAQLPPMPNIPQIGARDRPAGEHFKIVIPNRPAPVPLILHVSPSGSDEGDGSAARPFASLARAQQAVRTLNHDHDVTVSLAEGVYRLTAPLRFNARDGGQNGYTVRWEGAPGLRTMLSGGAPVTGWSQVDKQRDIWMARVPVGMDPRQLSVAGRLVQRASVEIPRSAVAFHPWGLEIRDPAWRFLATLPDQSRMEIEGMSWFTHRHAMVDHIDGDRIVMQQPGWRNNLVGYDTLARPVSADVARLFLVNALAFLRDPGHWFVDPKAGRLYYKPLPGEDMNRIEVVLPHLEHLVSIAGTYDDPVRDLEFRRLHFSHTSWRRPSGPDGYASQQSGAYLSGDLVDYPADPVRDCSWGCWSFERMRNRWSQQPAAVQVAAARRILFDEDRFSQLGQIALGIGNNPDANDSGIGLGSSAIEVTNSEFVDLAGGAIMAGGIQPDAHHPSRPEMGLRDIIIRNNRIKSVSHDYKEQSAILVTYASGTIIMNNDVSDTPYDGIDVGWGWGANDPGGSAEYWRKQRGYYDQPGNSVYDTPTTLRDTVVKGNRVGRVKQWFPDGGAIYHLSADPGALIAENYVYDVAGSGGIAIYLDEGSRYVTVRNNVLDRIGGVWLNLNTQSHIAPKRTALDNVATGNWYNGGKLNGEWSDYLNNRAADNVLVTGKDWPIEAQRIIDASGVEQAASRHP</sequence>
<organism evidence="3 4">
    <name type="scientific">Sphingobium limneticum</name>
    <dbReference type="NCBI Taxonomy" id="1007511"/>
    <lineage>
        <taxon>Bacteria</taxon>
        <taxon>Pseudomonadati</taxon>
        <taxon>Pseudomonadota</taxon>
        <taxon>Alphaproteobacteria</taxon>
        <taxon>Sphingomonadales</taxon>
        <taxon>Sphingomonadaceae</taxon>
        <taxon>Sphingobium</taxon>
    </lineage>
</organism>
<dbReference type="SUPFAM" id="SSF51126">
    <property type="entry name" value="Pectin lyase-like"/>
    <property type="match status" value="1"/>
</dbReference>
<dbReference type="Proteomes" id="UP000325933">
    <property type="component" value="Unassembled WGS sequence"/>
</dbReference>